<dbReference type="NCBIfam" id="NF005141">
    <property type="entry name" value="PRK06590.1"/>
    <property type="match status" value="1"/>
</dbReference>
<feature type="transmembrane region" description="Helical" evidence="6">
    <location>
        <begin position="111"/>
        <end position="130"/>
    </location>
</feature>
<evidence type="ECO:0000256" key="1">
    <source>
        <dbReference type="ARBA" id="ARBA00004127"/>
    </source>
</evidence>
<gene>
    <name evidence="9" type="ORF">HNQ92_000459</name>
</gene>
<dbReference type="PRINTS" id="PR01434">
    <property type="entry name" value="NADHDHGNASE5"/>
</dbReference>
<dbReference type="Pfam" id="PF00361">
    <property type="entry name" value="Proton_antipo_M"/>
    <property type="match status" value="1"/>
</dbReference>
<evidence type="ECO:0000256" key="6">
    <source>
        <dbReference type="SAM" id="Phobius"/>
    </source>
</evidence>
<proteinExistence type="predicted"/>
<accession>A0A840TQQ8</accession>
<dbReference type="InterPro" id="IPR001750">
    <property type="entry name" value="ND/Mrp_TM"/>
</dbReference>
<feature type="transmembrane region" description="Helical" evidence="6">
    <location>
        <begin position="272"/>
        <end position="289"/>
    </location>
</feature>
<dbReference type="GO" id="GO:0003954">
    <property type="term" value="F:NADH dehydrogenase activity"/>
    <property type="evidence" value="ECO:0007669"/>
    <property type="project" value="TreeGrafter"/>
</dbReference>
<name>A0A840TQQ8_9BACT</name>
<protein>
    <submittedName>
        <fullName evidence="9">NADH-quinone oxidoreductase subunit L</fullName>
    </submittedName>
</protein>
<dbReference type="RefSeq" id="WP_184170287.1">
    <property type="nucleotide sequence ID" value="NZ_JACHGF010000001.1"/>
</dbReference>
<comment type="caution">
    <text evidence="9">The sequence shown here is derived from an EMBL/GenBank/DDBJ whole genome shotgun (WGS) entry which is preliminary data.</text>
</comment>
<dbReference type="AlphaFoldDB" id="A0A840TQQ8"/>
<keyword evidence="3 6" id="KW-1133">Transmembrane helix</keyword>
<feature type="transmembrane region" description="Helical" evidence="6">
    <location>
        <begin position="32"/>
        <end position="54"/>
    </location>
</feature>
<feature type="domain" description="NADH-Ubiquinone oxidoreductase (complex I) chain 5 N-terminal" evidence="8">
    <location>
        <begin position="65"/>
        <end position="115"/>
    </location>
</feature>
<feature type="transmembrane region" description="Helical" evidence="6">
    <location>
        <begin position="168"/>
        <end position="189"/>
    </location>
</feature>
<dbReference type="Proteomes" id="UP000557307">
    <property type="component" value="Unassembled WGS sequence"/>
</dbReference>
<keyword evidence="2 5" id="KW-0812">Transmembrane</keyword>
<evidence type="ECO:0000256" key="2">
    <source>
        <dbReference type="ARBA" id="ARBA00022692"/>
    </source>
</evidence>
<dbReference type="Gene3D" id="1.20.5.2700">
    <property type="match status" value="1"/>
</dbReference>
<feature type="transmembrane region" description="Helical" evidence="6">
    <location>
        <begin position="639"/>
        <end position="657"/>
    </location>
</feature>
<dbReference type="GO" id="GO:0042773">
    <property type="term" value="P:ATP synthesis coupled electron transport"/>
    <property type="evidence" value="ECO:0007669"/>
    <property type="project" value="InterPro"/>
</dbReference>
<evidence type="ECO:0000259" key="7">
    <source>
        <dbReference type="Pfam" id="PF00361"/>
    </source>
</evidence>
<dbReference type="GO" id="GO:0012505">
    <property type="term" value="C:endomembrane system"/>
    <property type="evidence" value="ECO:0007669"/>
    <property type="project" value="UniProtKB-SubCell"/>
</dbReference>
<feature type="transmembrane region" description="Helical" evidence="6">
    <location>
        <begin position="417"/>
        <end position="444"/>
    </location>
</feature>
<evidence type="ECO:0000256" key="4">
    <source>
        <dbReference type="ARBA" id="ARBA00023136"/>
    </source>
</evidence>
<dbReference type="InterPro" id="IPR003945">
    <property type="entry name" value="NU5C-like"/>
</dbReference>
<dbReference type="GO" id="GO:0008137">
    <property type="term" value="F:NADH dehydrogenase (ubiquinone) activity"/>
    <property type="evidence" value="ECO:0007669"/>
    <property type="project" value="InterPro"/>
</dbReference>
<dbReference type="Pfam" id="PF00662">
    <property type="entry name" value="Proton_antipo_N"/>
    <property type="match status" value="1"/>
</dbReference>
<comment type="subcellular location">
    <subcellularLocation>
        <location evidence="1">Endomembrane system</location>
        <topology evidence="1">Multi-pass membrane protein</topology>
    </subcellularLocation>
    <subcellularLocation>
        <location evidence="5">Membrane</location>
        <topology evidence="5">Multi-pass membrane protein</topology>
    </subcellularLocation>
</comment>
<evidence type="ECO:0000256" key="3">
    <source>
        <dbReference type="ARBA" id="ARBA00022989"/>
    </source>
</evidence>
<evidence type="ECO:0000259" key="8">
    <source>
        <dbReference type="Pfam" id="PF00662"/>
    </source>
</evidence>
<keyword evidence="4 6" id="KW-0472">Membrane</keyword>
<feature type="transmembrane region" description="Helical" evidence="6">
    <location>
        <begin position="301"/>
        <end position="321"/>
    </location>
</feature>
<feature type="transmembrane region" description="Helical" evidence="6">
    <location>
        <begin position="209"/>
        <end position="234"/>
    </location>
</feature>
<reference evidence="9 10" key="1">
    <citation type="submission" date="2020-08" db="EMBL/GenBank/DDBJ databases">
        <title>Genomic Encyclopedia of Type Strains, Phase IV (KMG-IV): sequencing the most valuable type-strain genomes for metagenomic binning, comparative biology and taxonomic classification.</title>
        <authorList>
            <person name="Goeker M."/>
        </authorList>
    </citation>
    <scope>NUCLEOTIDE SEQUENCE [LARGE SCALE GENOMIC DNA]</scope>
    <source>
        <strain evidence="9 10">DSM 105074</strain>
    </source>
</reference>
<feature type="transmembrane region" description="Helical" evidence="6">
    <location>
        <begin position="136"/>
        <end position="156"/>
    </location>
</feature>
<dbReference type="PRINTS" id="PR01435">
    <property type="entry name" value="NPOXDRDTASE5"/>
</dbReference>
<sequence length="658" mass="72309">MLDPSALLALLLLGLPLLAFLVLWSGGRRLNFLAGPAGVLVTAAGLLVCFLYAAPDSIHTFSFDWVSIGTFPLTLTLRFDALTWLMLLLVHFVALLVQIYSTAYLSHERSLYRYFAFLQLFVFSMLGIVLSGGLLLMYIFWELVGLSSYLLIGFWYQRPRAVWAAKKAFVMNRIGDAAFLTGILLLLYTTGSTDFEVLTHSAGSLPPGLLTGIGLCLFGGCVGKSAQFPLSAWLPDAMEGPTPVSALIHAATMVAAGIFLLARIAFLFTPTAQLVVLLVGTFTMLRGALSACRAWDIKRVLAFSTVSQLGLMVLAVGVGSWQVALFHLTTHAFFKAGLFLSAGSVIHAMVPLGSSSPGYDPQDMRTMGGLRQVMPLTFGCFVVCAAALAGLPFFSGFLSKDAIFLQAFAWAAAQGTLAYLIPILALAAAGLTAYYMTRQVWLVFMGEKRYLKYPEVHPHEAPARMGVPMALLALLSLFVWFSFNPLDAASGWFMARLAGPDHHAAWVPWLSVAVTLAGISWGYFRFGKVPYDAPVAEVPPEGTWPPKRYFSWLAEFSEQTQQRVFFLVPFQQVAVLLQRIETRLIDALVNAFGRTTVVLAHVINWIDRHVVDGGVWLITYLVGRAGRLVRLFQNGKIQTYYLTTVLGLFLLLLWLWLL</sequence>
<dbReference type="InterPro" id="IPR018393">
    <property type="entry name" value="NADHpl_OxRdtase_5_subgr"/>
</dbReference>
<feature type="transmembrane region" description="Helical" evidence="6">
    <location>
        <begin position="373"/>
        <end position="397"/>
    </location>
</feature>
<keyword evidence="10" id="KW-1185">Reference proteome</keyword>
<dbReference type="PANTHER" id="PTHR42829">
    <property type="entry name" value="NADH-UBIQUINONE OXIDOREDUCTASE CHAIN 5"/>
    <property type="match status" value="1"/>
</dbReference>
<dbReference type="GO" id="GO:0015990">
    <property type="term" value="P:electron transport coupled proton transport"/>
    <property type="evidence" value="ECO:0007669"/>
    <property type="project" value="TreeGrafter"/>
</dbReference>
<dbReference type="InterPro" id="IPR001516">
    <property type="entry name" value="Proton_antipo_N"/>
</dbReference>
<dbReference type="NCBIfam" id="TIGR01974">
    <property type="entry name" value="NDH_I_L"/>
    <property type="match status" value="1"/>
</dbReference>
<dbReference type="EMBL" id="JACHGF010000001">
    <property type="protein sequence ID" value="MBB5282338.1"/>
    <property type="molecule type" value="Genomic_DNA"/>
</dbReference>
<feature type="domain" description="NADH:quinone oxidoreductase/Mrp antiporter transmembrane" evidence="7">
    <location>
        <begin position="132"/>
        <end position="418"/>
    </location>
</feature>
<feature type="transmembrane region" description="Helical" evidence="6">
    <location>
        <begin position="503"/>
        <end position="524"/>
    </location>
</feature>
<evidence type="ECO:0000313" key="10">
    <source>
        <dbReference type="Proteomes" id="UP000557307"/>
    </source>
</evidence>
<feature type="transmembrane region" description="Helical" evidence="6">
    <location>
        <begin position="81"/>
        <end position="99"/>
    </location>
</feature>
<evidence type="ECO:0000313" key="9">
    <source>
        <dbReference type="EMBL" id="MBB5282338.1"/>
    </source>
</evidence>
<evidence type="ECO:0000256" key="5">
    <source>
        <dbReference type="RuleBase" id="RU000320"/>
    </source>
</evidence>
<feature type="transmembrane region" description="Helical" evidence="6">
    <location>
        <begin position="333"/>
        <end position="352"/>
    </location>
</feature>
<feature type="transmembrane region" description="Helical" evidence="6">
    <location>
        <begin position="246"/>
        <end position="266"/>
    </location>
</feature>
<dbReference type="GO" id="GO:0016020">
    <property type="term" value="C:membrane"/>
    <property type="evidence" value="ECO:0007669"/>
    <property type="project" value="UniProtKB-SubCell"/>
</dbReference>
<dbReference type="PANTHER" id="PTHR42829:SF2">
    <property type="entry name" value="NADH-UBIQUINONE OXIDOREDUCTASE CHAIN 5"/>
    <property type="match status" value="1"/>
</dbReference>
<feature type="transmembrane region" description="Helical" evidence="6">
    <location>
        <begin position="6"/>
        <end position="25"/>
    </location>
</feature>
<organism evidence="9 10">
    <name type="scientific">Rhabdobacter roseus</name>
    <dbReference type="NCBI Taxonomy" id="1655419"/>
    <lineage>
        <taxon>Bacteria</taxon>
        <taxon>Pseudomonadati</taxon>
        <taxon>Bacteroidota</taxon>
        <taxon>Cytophagia</taxon>
        <taxon>Cytophagales</taxon>
        <taxon>Cytophagaceae</taxon>
        <taxon>Rhabdobacter</taxon>
    </lineage>
</organism>